<gene>
    <name evidence="2" type="ORF">ABFV72_11935</name>
</gene>
<sequence>MKKIRLGIFVEDETLAWQKFMPLKSLVDEGIVEVCIAIQRSAEHQANPSHISKIIPSINQKLFSIFSHAKKTTKRYSIHDLVPNGKMPVVTSIPRQNKSTDEIEDSVIKRLKATDLDYLLSMDFQTLIGKALGVTKHGILLLHYGDERIQRGGPALYWQFAEQWENSVVTLQLLSKDHDVHKVVGRGYGSLFYWDYNLTEDKLKGVAASILYWYFRKNKIGVESGDSINLINDRTLYKTPPQLTAIRHLQNFLKNYMIKRFYKSLYLNNWSIFIGSIDQPIQTYTEILPEKGCFWADPFYIERDSRRYIFFESLNYKENIGRIEWIELNESHQVIGSGQADLGISTHLSFPNVFEYEDAVYMIPEAAKTNCISLLKATDFPCKWEKVHELVSDVQAVDSAVIEHNGLWYLFTTHGSVSNMTMDLELYIYTSDKLQADNWTIHPSAPLKIDVRGSRLAGALFRKNGQLFRTAQDGTLRYGRRVALYLVEELTPTSYKETFVRYIEPDWETDIDRLHTYNVYNETVVLDVSRDKLRFRV</sequence>
<organism evidence="2 3">
    <name type="scientific">Psychrobacter proteolyticus</name>
    <dbReference type="NCBI Taxonomy" id="147825"/>
    <lineage>
        <taxon>Bacteria</taxon>
        <taxon>Pseudomonadati</taxon>
        <taxon>Pseudomonadota</taxon>
        <taxon>Gammaproteobacteria</taxon>
        <taxon>Moraxellales</taxon>
        <taxon>Moraxellaceae</taxon>
        <taxon>Psychrobacter</taxon>
    </lineage>
</organism>
<dbReference type="EMBL" id="JBDLOB010000009">
    <property type="protein sequence ID" value="MEN8626720.1"/>
    <property type="molecule type" value="Genomic_DNA"/>
</dbReference>
<dbReference type="Gene3D" id="2.115.10.20">
    <property type="entry name" value="Glycosyl hydrolase domain, family 43"/>
    <property type="match status" value="1"/>
</dbReference>
<proteinExistence type="predicted"/>
<protein>
    <recommendedName>
        <fullName evidence="1">Glucosamine inositolphosphorylceramide transferase 1 N-terminal domain-containing protein</fullName>
    </recommendedName>
</protein>
<feature type="domain" description="Glucosamine inositolphosphorylceramide transferase 1 N-terminal" evidence="1">
    <location>
        <begin position="293"/>
        <end position="501"/>
    </location>
</feature>
<comment type="caution">
    <text evidence="2">The sequence shown here is derived from an EMBL/GenBank/DDBJ whole genome shotgun (WGS) entry which is preliminary data.</text>
</comment>
<reference evidence="2 3" key="1">
    <citation type="submission" date="2024-05" db="EMBL/GenBank/DDBJ databases">
        <title>Genome sequencing of Marine Estuary Bacteria, Pseudoalteromonas distincta strain FA, Psychrobacter proteolyticus strain EA, and Shewanella baltica strain CA.</title>
        <authorList>
            <person name="Dieffenbach S.A."/>
            <person name="Maclea K.S."/>
        </authorList>
    </citation>
    <scope>NUCLEOTIDE SEQUENCE [LARGE SCALE GENOMIC DNA]</scope>
    <source>
        <strain evidence="2 3">EA</strain>
    </source>
</reference>
<dbReference type="InterPro" id="IPR036477">
    <property type="entry name" value="Formyl_transf_N_sf"/>
</dbReference>
<dbReference type="SUPFAM" id="SSF75005">
    <property type="entry name" value="Arabinanase/levansucrase/invertase"/>
    <property type="match status" value="1"/>
</dbReference>
<keyword evidence="3" id="KW-1185">Reference proteome</keyword>
<evidence type="ECO:0000313" key="2">
    <source>
        <dbReference type="EMBL" id="MEN8626720.1"/>
    </source>
</evidence>
<dbReference type="InterPro" id="IPR056442">
    <property type="entry name" value="GINT1_N"/>
</dbReference>
<dbReference type="Proteomes" id="UP001414441">
    <property type="component" value="Unassembled WGS sequence"/>
</dbReference>
<accession>A0ABV0D7U6</accession>
<dbReference type="InterPro" id="IPR023296">
    <property type="entry name" value="Glyco_hydro_beta-prop_sf"/>
</dbReference>
<name>A0ABV0D7U6_9GAMM</name>
<dbReference type="RefSeq" id="WP_347163908.1">
    <property type="nucleotide sequence ID" value="NZ_JBDLOB010000009.1"/>
</dbReference>
<evidence type="ECO:0000259" key="1">
    <source>
        <dbReference type="Pfam" id="PF24793"/>
    </source>
</evidence>
<dbReference type="Pfam" id="PF24793">
    <property type="entry name" value="GINT1_N"/>
    <property type="match status" value="1"/>
</dbReference>
<dbReference type="SUPFAM" id="SSF53328">
    <property type="entry name" value="Formyltransferase"/>
    <property type="match status" value="1"/>
</dbReference>
<evidence type="ECO:0000313" key="3">
    <source>
        <dbReference type="Proteomes" id="UP001414441"/>
    </source>
</evidence>